<dbReference type="KEGG" id="qsa:O6P43_005572"/>
<proteinExistence type="predicted"/>
<feature type="region of interest" description="Disordered" evidence="1">
    <location>
        <begin position="53"/>
        <end position="80"/>
    </location>
</feature>
<gene>
    <name evidence="2" type="ORF">O6P43_005572</name>
</gene>
<evidence type="ECO:0000313" key="2">
    <source>
        <dbReference type="EMBL" id="KAJ7975685.1"/>
    </source>
</evidence>
<dbReference type="Proteomes" id="UP001163823">
    <property type="component" value="Chromosome 3"/>
</dbReference>
<accession>A0AAD7VHI6</accession>
<dbReference type="EMBL" id="JARAOO010000003">
    <property type="protein sequence ID" value="KAJ7975685.1"/>
    <property type="molecule type" value="Genomic_DNA"/>
</dbReference>
<dbReference type="AlphaFoldDB" id="A0AAD7VHI6"/>
<name>A0AAD7VHI6_QUISA</name>
<evidence type="ECO:0000313" key="3">
    <source>
        <dbReference type="Proteomes" id="UP001163823"/>
    </source>
</evidence>
<organism evidence="2 3">
    <name type="scientific">Quillaja saponaria</name>
    <name type="common">Soap bark tree</name>
    <dbReference type="NCBI Taxonomy" id="32244"/>
    <lineage>
        <taxon>Eukaryota</taxon>
        <taxon>Viridiplantae</taxon>
        <taxon>Streptophyta</taxon>
        <taxon>Embryophyta</taxon>
        <taxon>Tracheophyta</taxon>
        <taxon>Spermatophyta</taxon>
        <taxon>Magnoliopsida</taxon>
        <taxon>eudicotyledons</taxon>
        <taxon>Gunneridae</taxon>
        <taxon>Pentapetalae</taxon>
        <taxon>rosids</taxon>
        <taxon>fabids</taxon>
        <taxon>Fabales</taxon>
        <taxon>Quillajaceae</taxon>
        <taxon>Quillaja</taxon>
    </lineage>
</organism>
<sequence>MESHIATRETPSIWTNEKHLDFLKTMESSFVRTMFENHSRFDLRLDRYLPDSSESTLDLKSHQQQRRRKHTSTDLMDPRGRIIMDRRIEKRTREGIISPLQFIERPGGPTTGK</sequence>
<evidence type="ECO:0000256" key="1">
    <source>
        <dbReference type="SAM" id="MobiDB-lite"/>
    </source>
</evidence>
<comment type="caution">
    <text evidence="2">The sequence shown here is derived from an EMBL/GenBank/DDBJ whole genome shotgun (WGS) entry which is preliminary data.</text>
</comment>
<reference evidence="2" key="1">
    <citation type="journal article" date="2023" name="Science">
        <title>Elucidation of the pathway for biosynthesis of saponin adjuvants from the soapbark tree.</title>
        <authorList>
            <person name="Reed J."/>
            <person name="Orme A."/>
            <person name="El-Demerdash A."/>
            <person name="Owen C."/>
            <person name="Martin L.B.B."/>
            <person name="Misra R.C."/>
            <person name="Kikuchi S."/>
            <person name="Rejzek M."/>
            <person name="Martin A.C."/>
            <person name="Harkess A."/>
            <person name="Leebens-Mack J."/>
            <person name="Louveau T."/>
            <person name="Stephenson M.J."/>
            <person name="Osbourn A."/>
        </authorList>
    </citation>
    <scope>NUCLEOTIDE SEQUENCE</scope>
    <source>
        <strain evidence="2">S10</strain>
    </source>
</reference>
<protein>
    <submittedName>
        <fullName evidence="2">CTP synthase</fullName>
    </submittedName>
</protein>
<keyword evidence="3" id="KW-1185">Reference proteome</keyword>